<protein>
    <submittedName>
        <fullName evidence="8">Membrane-spanning 4-domains subfamily A member 12-like</fullName>
    </submittedName>
</protein>
<dbReference type="PANTHER" id="PTHR23320:SF128">
    <property type="entry name" value="MEMBRANE-SPANNING 4-DOMAINS SUBFAMILY A MEMBER 4A"/>
    <property type="match status" value="1"/>
</dbReference>
<dbReference type="Pfam" id="PF04103">
    <property type="entry name" value="CD20"/>
    <property type="match status" value="1"/>
</dbReference>
<proteinExistence type="inferred from homology"/>
<keyword evidence="5 6" id="KW-0472">Membrane</keyword>
<evidence type="ECO:0000256" key="1">
    <source>
        <dbReference type="ARBA" id="ARBA00004141"/>
    </source>
</evidence>
<name>A0AAJ7PDB7_LATCA</name>
<evidence type="ECO:0000256" key="4">
    <source>
        <dbReference type="ARBA" id="ARBA00022989"/>
    </source>
</evidence>
<evidence type="ECO:0000313" key="8">
    <source>
        <dbReference type="RefSeq" id="XP_018518802.1"/>
    </source>
</evidence>
<evidence type="ECO:0000256" key="6">
    <source>
        <dbReference type="SAM" id="Phobius"/>
    </source>
</evidence>
<dbReference type="KEGG" id="lcf:108874756"/>
<sequence length="233" mass="23949">MSSSLSTTVGGVVVVTHVHPAPQGAVPKHPVGIQKFSRASPMALGTVQIMIGLMTLLFGIVMVVQPKTGGVYSGIFAWGAVIHITAGSLTVAAGKSLNRCLVNGALGVSVLSAVVSCIATILHSVDATGPIICDDYQFGRDDCFRYETLSRGNSGVLAVFSFLELIVSITVAGYGCCASYSAEESSVVVVTADASLTARALSSAPLLTDGDLTEEPNCLSLQPILQSSAEESV</sequence>
<feature type="transmembrane region" description="Helical" evidence="6">
    <location>
        <begin position="100"/>
        <end position="122"/>
    </location>
</feature>
<evidence type="ECO:0000256" key="2">
    <source>
        <dbReference type="ARBA" id="ARBA00009565"/>
    </source>
</evidence>
<evidence type="ECO:0000256" key="5">
    <source>
        <dbReference type="ARBA" id="ARBA00023136"/>
    </source>
</evidence>
<comment type="subcellular location">
    <subcellularLocation>
        <location evidence="1">Membrane</location>
        <topology evidence="1">Multi-pass membrane protein</topology>
    </subcellularLocation>
</comment>
<dbReference type="RefSeq" id="XP_018518802.1">
    <property type="nucleotide sequence ID" value="XM_018663286.2"/>
</dbReference>
<accession>A0AAJ7PDB7</accession>
<dbReference type="InterPro" id="IPR030417">
    <property type="entry name" value="MS4A"/>
</dbReference>
<keyword evidence="4 6" id="KW-1133">Transmembrane helix</keyword>
<dbReference type="Proteomes" id="UP000694890">
    <property type="component" value="Linkage group LG12"/>
</dbReference>
<dbReference type="AlphaFoldDB" id="A0AAJ7PDB7"/>
<dbReference type="PANTHER" id="PTHR23320">
    <property type="entry name" value="MEMBRANE-SPANNING 4-DOMAINS SUBFAMILY A MS4A -RELATED"/>
    <property type="match status" value="1"/>
</dbReference>
<gene>
    <name evidence="8" type="primary">LOC108874756</name>
</gene>
<feature type="transmembrane region" description="Helical" evidence="6">
    <location>
        <begin position="155"/>
        <end position="177"/>
    </location>
</feature>
<reference evidence="8" key="1">
    <citation type="submission" date="2025-08" db="UniProtKB">
        <authorList>
            <consortium name="RefSeq"/>
        </authorList>
    </citation>
    <scope>IDENTIFICATION</scope>
    <source>
        <tissue evidence="8">Brain</tissue>
    </source>
</reference>
<dbReference type="GeneID" id="108874756"/>
<dbReference type="InterPro" id="IPR007237">
    <property type="entry name" value="CD20-like"/>
</dbReference>
<comment type="similarity">
    <text evidence="2">Belongs to the MS4A family.</text>
</comment>
<keyword evidence="3 6" id="KW-0812">Transmembrane</keyword>
<organism evidence="7 8">
    <name type="scientific">Lates calcarifer</name>
    <name type="common">Barramundi</name>
    <name type="synonym">Holocentrus calcarifer</name>
    <dbReference type="NCBI Taxonomy" id="8187"/>
    <lineage>
        <taxon>Eukaryota</taxon>
        <taxon>Metazoa</taxon>
        <taxon>Chordata</taxon>
        <taxon>Craniata</taxon>
        <taxon>Vertebrata</taxon>
        <taxon>Euteleostomi</taxon>
        <taxon>Actinopterygii</taxon>
        <taxon>Neopterygii</taxon>
        <taxon>Teleostei</taxon>
        <taxon>Neoteleostei</taxon>
        <taxon>Acanthomorphata</taxon>
        <taxon>Carangaria</taxon>
        <taxon>Carangaria incertae sedis</taxon>
        <taxon>Centropomidae</taxon>
        <taxon>Lates</taxon>
    </lineage>
</organism>
<dbReference type="GO" id="GO:0016020">
    <property type="term" value="C:membrane"/>
    <property type="evidence" value="ECO:0007669"/>
    <property type="project" value="UniProtKB-SubCell"/>
</dbReference>
<feature type="transmembrane region" description="Helical" evidence="6">
    <location>
        <begin position="43"/>
        <end position="64"/>
    </location>
</feature>
<evidence type="ECO:0000256" key="3">
    <source>
        <dbReference type="ARBA" id="ARBA00022692"/>
    </source>
</evidence>
<evidence type="ECO:0000313" key="7">
    <source>
        <dbReference type="Proteomes" id="UP000694890"/>
    </source>
</evidence>
<feature type="transmembrane region" description="Helical" evidence="6">
    <location>
        <begin position="70"/>
        <end position="93"/>
    </location>
</feature>